<feature type="non-terminal residue" evidence="1">
    <location>
        <position position="1"/>
    </location>
</feature>
<dbReference type="InterPro" id="IPR017853">
    <property type="entry name" value="GH"/>
</dbReference>
<dbReference type="SUPFAM" id="SSF51445">
    <property type="entry name" value="(Trans)glycosidases"/>
    <property type="match status" value="1"/>
</dbReference>
<organism evidence="1">
    <name type="scientific">mine drainage metagenome</name>
    <dbReference type="NCBI Taxonomy" id="410659"/>
    <lineage>
        <taxon>unclassified sequences</taxon>
        <taxon>metagenomes</taxon>
        <taxon>ecological metagenomes</taxon>
    </lineage>
</organism>
<protein>
    <recommendedName>
        <fullName evidence="2">Asl1-like glycosyl hydrolase catalytic domain-containing protein</fullName>
    </recommendedName>
</protein>
<name>T1A563_9ZZZZ</name>
<gene>
    <name evidence="1" type="ORF">B1A_11803</name>
</gene>
<dbReference type="EMBL" id="AUZX01008483">
    <property type="protein sequence ID" value="EQD55791.1"/>
    <property type="molecule type" value="Genomic_DNA"/>
</dbReference>
<dbReference type="Gene3D" id="3.20.20.80">
    <property type="entry name" value="Glycosidases"/>
    <property type="match status" value="1"/>
</dbReference>
<feature type="non-terminal residue" evidence="1">
    <location>
        <position position="253"/>
    </location>
</feature>
<comment type="caution">
    <text evidence="1">The sequence shown here is derived from an EMBL/GenBank/DDBJ whole genome shotgun (WGS) entry which is preliminary data.</text>
</comment>
<evidence type="ECO:0000313" key="1">
    <source>
        <dbReference type="EMBL" id="EQD55791.1"/>
    </source>
</evidence>
<proteinExistence type="predicted"/>
<sequence length="253" mass="27535">QLLPMVKAIAYSFQQADIRVPLVGGVFGQPLPHRFERECARNGLLDQVSAVSFHVYRHGPPEIPHCVAAYRQWLAAFGKPSMPLWITESGKSWPAGTGRPRREQDMTSALSITMKAVEARACGIARYFAFVYPFYVQGAVNFGMMGQEHTPLRIMAAYVNCVAELSGWSYVGNLKITDHAVLLAPVFARGDQLTAVVYTGKANSDAALTVAIHGISIRGIDGRMLRRNANGSIPIPDGMVYLRGPASAFAGKV</sequence>
<dbReference type="AlphaFoldDB" id="T1A563"/>
<accession>T1A563</accession>
<evidence type="ECO:0008006" key="2">
    <source>
        <dbReference type="Google" id="ProtNLM"/>
    </source>
</evidence>
<reference evidence="1" key="2">
    <citation type="journal article" date="2014" name="ISME J.">
        <title>Microbial stratification in low pH oxic and suboxic macroscopic growths along an acid mine drainage.</title>
        <authorList>
            <person name="Mendez-Garcia C."/>
            <person name="Mesa V."/>
            <person name="Sprenger R.R."/>
            <person name="Richter M."/>
            <person name="Diez M.S."/>
            <person name="Solano J."/>
            <person name="Bargiela R."/>
            <person name="Golyshina O.V."/>
            <person name="Manteca A."/>
            <person name="Ramos J.L."/>
            <person name="Gallego J.R."/>
            <person name="Llorente I."/>
            <person name="Martins Dos Santos V.A."/>
            <person name="Jensen O.N."/>
            <person name="Pelaez A.I."/>
            <person name="Sanchez J."/>
            <person name="Ferrer M."/>
        </authorList>
    </citation>
    <scope>NUCLEOTIDE SEQUENCE</scope>
</reference>
<reference evidence="1" key="1">
    <citation type="submission" date="2013-08" db="EMBL/GenBank/DDBJ databases">
        <authorList>
            <person name="Mendez C."/>
            <person name="Richter M."/>
            <person name="Ferrer M."/>
            <person name="Sanchez J."/>
        </authorList>
    </citation>
    <scope>NUCLEOTIDE SEQUENCE</scope>
</reference>